<evidence type="ECO:0000259" key="6">
    <source>
        <dbReference type="PROSITE" id="PS50103"/>
    </source>
</evidence>
<evidence type="ECO:0000256" key="2">
    <source>
        <dbReference type="ARBA" id="ARBA00022771"/>
    </source>
</evidence>
<keyword evidence="1 4" id="KW-0479">Metal-binding</keyword>
<feature type="region of interest" description="Disordered" evidence="5">
    <location>
        <begin position="69"/>
        <end position="136"/>
    </location>
</feature>
<proteinExistence type="predicted"/>
<evidence type="ECO:0000313" key="7">
    <source>
        <dbReference type="EMBL" id="KAJ7378388.1"/>
    </source>
</evidence>
<evidence type="ECO:0000256" key="1">
    <source>
        <dbReference type="ARBA" id="ARBA00022723"/>
    </source>
</evidence>
<dbReference type="Gene3D" id="4.10.1000.10">
    <property type="entry name" value="Zinc finger, CCCH-type"/>
    <property type="match status" value="1"/>
</dbReference>
<feature type="domain" description="C3H1-type" evidence="6">
    <location>
        <begin position="141"/>
        <end position="168"/>
    </location>
</feature>
<protein>
    <recommendedName>
        <fullName evidence="6">C3H1-type domain-containing protein</fullName>
    </recommendedName>
</protein>
<dbReference type="AlphaFoldDB" id="A0A9X0CXW0"/>
<evidence type="ECO:0000256" key="4">
    <source>
        <dbReference type="PROSITE-ProRule" id="PRU00723"/>
    </source>
</evidence>
<gene>
    <name evidence="7" type="ORF">OS493_023643</name>
</gene>
<dbReference type="InterPro" id="IPR036855">
    <property type="entry name" value="Znf_CCCH_sf"/>
</dbReference>
<reference evidence="7" key="1">
    <citation type="submission" date="2023-01" db="EMBL/GenBank/DDBJ databases">
        <title>Genome assembly of the deep-sea coral Lophelia pertusa.</title>
        <authorList>
            <person name="Herrera S."/>
            <person name="Cordes E."/>
        </authorList>
    </citation>
    <scope>NUCLEOTIDE SEQUENCE</scope>
    <source>
        <strain evidence="7">USNM1676648</strain>
        <tissue evidence="7">Polyp</tissue>
    </source>
</reference>
<keyword evidence="2 4" id="KW-0863">Zinc-finger</keyword>
<feature type="zinc finger region" description="C3H1-type" evidence="4">
    <location>
        <begin position="141"/>
        <end position="168"/>
    </location>
</feature>
<dbReference type="PROSITE" id="PS50103">
    <property type="entry name" value="ZF_C3H1"/>
    <property type="match status" value="1"/>
</dbReference>
<keyword evidence="3 4" id="KW-0862">Zinc</keyword>
<dbReference type="InterPro" id="IPR000571">
    <property type="entry name" value="Znf_CCCH"/>
</dbReference>
<accession>A0A9X0CXW0</accession>
<evidence type="ECO:0000256" key="5">
    <source>
        <dbReference type="SAM" id="MobiDB-lite"/>
    </source>
</evidence>
<dbReference type="GO" id="GO:0008270">
    <property type="term" value="F:zinc ion binding"/>
    <property type="evidence" value="ECO:0007669"/>
    <property type="project" value="UniProtKB-KW"/>
</dbReference>
<keyword evidence="8" id="KW-1185">Reference proteome</keyword>
<dbReference type="Proteomes" id="UP001163046">
    <property type="component" value="Unassembled WGS sequence"/>
</dbReference>
<feature type="compositionally biased region" description="Basic and acidic residues" evidence="5">
    <location>
        <begin position="103"/>
        <end position="115"/>
    </location>
</feature>
<comment type="caution">
    <text evidence="7">The sequence shown here is derived from an EMBL/GenBank/DDBJ whole genome shotgun (WGS) entry which is preliminary data.</text>
</comment>
<organism evidence="7 8">
    <name type="scientific">Desmophyllum pertusum</name>
    <dbReference type="NCBI Taxonomy" id="174260"/>
    <lineage>
        <taxon>Eukaryota</taxon>
        <taxon>Metazoa</taxon>
        <taxon>Cnidaria</taxon>
        <taxon>Anthozoa</taxon>
        <taxon>Hexacorallia</taxon>
        <taxon>Scleractinia</taxon>
        <taxon>Caryophylliina</taxon>
        <taxon>Caryophylliidae</taxon>
        <taxon>Desmophyllum</taxon>
    </lineage>
</organism>
<sequence>MDVKAEVEKLDATIKDLKKDTKRGHESTQEEVRRLDATFKELDKNTKSGHESTQEEVQRLIDTIKELDKDMKRGHESTQEDVQRLRDEVRQSHRPELASSPQHENEFDNIHRPQERIQGSLTIRNTRTKTPRPPPTAVYHRNFQLCKWWKSGRVCKYGRGCTYAHGNAELRSWMGYYKKENQEIRGEEEYCPYAHGDDELTSWMGHEKENQEITSEVESSYQNPEKNADIARSEVQIQTVGGYFYKFYKFECFMN</sequence>
<dbReference type="EMBL" id="MU826367">
    <property type="protein sequence ID" value="KAJ7378388.1"/>
    <property type="molecule type" value="Genomic_DNA"/>
</dbReference>
<evidence type="ECO:0000313" key="8">
    <source>
        <dbReference type="Proteomes" id="UP001163046"/>
    </source>
</evidence>
<feature type="compositionally biased region" description="Basic and acidic residues" evidence="5">
    <location>
        <begin position="69"/>
        <end position="96"/>
    </location>
</feature>
<dbReference type="SUPFAM" id="SSF90229">
    <property type="entry name" value="CCCH zinc finger"/>
    <property type="match status" value="1"/>
</dbReference>
<evidence type="ECO:0000256" key="3">
    <source>
        <dbReference type="ARBA" id="ARBA00022833"/>
    </source>
</evidence>
<name>A0A9X0CXW0_9CNID</name>